<sequence>MAAELVQRGDVVKVVPGGKFPVDGKVIDGTSMADESLITGASAPEPHSVLIGNREWMRRNGLNISHDVDDAMTSHEMKGQTAVLVALDGNVFHDCITSSI</sequence>
<dbReference type="EMBL" id="KV943027">
    <property type="protein sequence ID" value="PIO28327.1"/>
    <property type="molecule type" value="Genomic_DNA"/>
</dbReference>
<accession>A0A2G9RKA6</accession>
<dbReference type="GO" id="GO:0015677">
    <property type="term" value="P:copper ion import"/>
    <property type="evidence" value="ECO:0007669"/>
    <property type="project" value="TreeGrafter"/>
</dbReference>
<dbReference type="GO" id="GO:0060003">
    <property type="term" value="P:copper ion export"/>
    <property type="evidence" value="ECO:0007669"/>
    <property type="project" value="TreeGrafter"/>
</dbReference>
<dbReference type="InterPro" id="IPR008250">
    <property type="entry name" value="ATPase_P-typ_transduc_dom_A_sf"/>
</dbReference>
<dbReference type="GO" id="GO:0000166">
    <property type="term" value="F:nucleotide binding"/>
    <property type="evidence" value="ECO:0007669"/>
    <property type="project" value="InterPro"/>
</dbReference>
<dbReference type="PANTHER" id="PTHR43520:SF8">
    <property type="entry name" value="P-TYPE CU(+) TRANSPORTER"/>
    <property type="match status" value="1"/>
</dbReference>
<keyword evidence="5" id="KW-1185">Reference proteome</keyword>
<dbReference type="InterPro" id="IPR059000">
    <property type="entry name" value="ATPase_P-type_domA"/>
</dbReference>
<evidence type="ECO:0000256" key="1">
    <source>
        <dbReference type="ARBA" id="ARBA00022723"/>
    </source>
</evidence>
<organism evidence="4 5">
    <name type="scientific">Aquarana catesbeiana</name>
    <name type="common">American bullfrog</name>
    <name type="synonym">Rana catesbeiana</name>
    <dbReference type="NCBI Taxonomy" id="8400"/>
    <lineage>
        <taxon>Eukaryota</taxon>
        <taxon>Metazoa</taxon>
        <taxon>Chordata</taxon>
        <taxon>Craniata</taxon>
        <taxon>Vertebrata</taxon>
        <taxon>Euteleostomi</taxon>
        <taxon>Amphibia</taxon>
        <taxon>Batrachia</taxon>
        <taxon>Anura</taxon>
        <taxon>Neobatrachia</taxon>
        <taxon>Ranoidea</taxon>
        <taxon>Ranidae</taxon>
        <taxon>Aquarana</taxon>
    </lineage>
</organism>
<protein>
    <recommendedName>
        <fullName evidence="3">P-type ATPase A domain-containing protein</fullName>
    </recommendedName>
</protein>
<name>A0A2G9RKA6_AQUCT</name>
<feature type="domain" description="P-type ATPase A" evidence="3">
    <location>
        <begin position="2"/>
        <end position="46"/>
    </location>
</feature>
<dbReference type="InterPro" id="IPR023299">
    <property type="entry name" value="ATPase_P-typ_cyto_dom_N"/>
</dbReference>
<evidence type="ECO:0000259" key="3">
    <source>
        <dbReference type="Pfam" id="PF00122"/>
    </source>
</evidence>
<dbReference type="OrthoDB" id="6286855at2759"/>
<dbReference type="GO" id="GO:0005507">
    <property type="term" value="F:copper ion binding"/>
    <property type="evidence" value="ECO:0007669"/>
    <property type="project" value="TreeGrafter"/>
</dbReference>
<proteinExistence type="predicted"/>
<dbReference type="Gene3D" id="3.40.1110.10">
    <property type="entry name" value="Calcium-transporting ATPase, cytoplasmic domain N"/>
    <property type="match status" value="1"/>
</dbReference>
<keyword evidence="1" id="KW-0479">Metal-binding</keyword>
<dbReference type="GO" id="GO:0006878">
    <property type="term" value="P:intracellular copper ion homeostasis"/>
    <property type="evidence" value="ECO:0007669"/>
    <property type="project" value="TreeGrafter"/>
</dbReference>
<reference evidence="5" key="1">
    <citation type="journal article" date="2017" name="Nat. Commun.">
        <title>The North American bullfrog draft genome provides insight into hormonal regulation of long noncoding RNA.</title>
        <authorList>
            <person name="Hammond S.A."/>
            <person name="Warren R.L."/>
            <person name="Vandervalk B.P."/>
            <person name="Kucuk E."/>
            <person name="Khan H."/>
            <person name="Gibb E.A."/>
            <person name="Pandoh P."/>
            <person name="Kirk H."/>
            <person name="Zhao Y."/>
            <person name="Jones M."/>
            <person name="Mungall A.J."/>
            <person name="Coope R."/>
            <person name="Pleasance S."/>
            <person name="Moore R.A."/>
            <person name="Holt R.A."/>
            <person name="Round J.M."/>
            <person name="Ohora S."/>
            <person name="Walle B.V."/>
            <person name="Veldhoen N."/>
            <person name="Helbing C.C."/>
            <person name="Birol I."/>
        </authorList>
    </citation>
    <scope>NUCLEOTIDE SEQUENCE [LARGE SCALE GENOMIC DNA]</scope>
</reference>
<dbReference type="Proteomes" id="UP000228934">
    <property type="component" value="Unassembled WGS sequence"/>
</dbReference>
<dbReference type="SUPFAM" id="SSF81653">
    <property type="entry name" value="Calcium ATPase, transduction domain A"/>
    <property type="match status" value="1"/>
</dbReference>
<dbReference type="AlphaFoldDB" id="A0A2G9RKA6"/>
<dbReference type="Pfam" id="PF00122">
    <property type="entry name" value="E1-E2_ATPase"/>
    <property type="match status" value="1"/>
</dbReference>
<dbReference type="PANTHER" id="PTHR43520">
    <property type="entry name" value="ATP7, ISOFORM B"/>
    <property type="match status" value="1"/>
</dbReference>
<evidence type="ECO:0000313" key="4">
    <source>
        <dbReference type="EMBL" id="PIO28327.1"/>
    </source>
</evidence>
<dbReference type="GO" id="GO:0043682">
    <property type="term" value="F:P-type divalent copper transporter activity"/>
    <property type="evidence" value="ECO:0007669"/>
    <property type="project" value="TreeGrafter"/>
</dbReference>
<dbReference type="GO" id="GO:0005802">
    <property type="term" value="C:trans-Golgi network"/>
    <property type="evidence" value="ECO:0007669"/>
    <property type="project" value="TreeGrafter"/>
</dbReference>
<dbReference type="SUPFAM" id="SSF81660">
    <property type="entry name" value="Metal cation-transporting ATPase, ATP-binding domain N"/>
    <property type="match status" value="1"/>
</dbReference>
<dbReference type="GO" id="GO:0005886">
    <property type="term" value="C:plasma membrane"/>
    <property type="evidence" value="ECO:0007669"/>
    <property type="project" value="TreeGrafter"/>
</dbReference>
<evidence type="ECO:0000256" key="2">
    <source>
        <dbReference type="ARBA" id="ARBA00022967"/>
    </source>
</evidence>
<evidence type="ECO:0000313" key="5">
    <source>
        <dbReference type="Proteomes" id="UP000228934"/>
    </source>
</evidence>
<gene>
    <name evidence="4" type="ORF">AB205_0183880</name>
</gene>
<keyword evidence="2" id="KW-1278">Translocase</keyword>